<name>A0A8E5NT35_9CAUD</name>
<gene>
    <name evidence="1" type="ORF">Remus_003</name>
</gene>
<protein>
    <submittedName>
        <fullName evidence="1">Uncharacterized protein</fullName>
    </submittedName>
</protein>
<dbReference type="Proteomes" id="UP000676678">
    <property type="component" value="Segment"/>
</dbReference>
<dbReference type="InterPro" id="IPR055759">
    <property type="entry name" value="DUF7335"/>
</dbReference>
<sequence>MNVNQIGDILMELLDIDGYKSNNYYRNDLKYSTHYQVKYLAYIDGSYETLELFKETKVFSVSHSNRLPININVKVVNKHLFIELDNTLYLVNENAEIIKEKKLNIS</sequence>
<reference evidence="1" key="1">
    <citation type="journal article" date="2021" name="Pharmaceuticals (Basel)">
        <title>epsilon(2)-Phages Are Naturally Bred and Have a Vastly Improved Host Range in Staphylococcus aureus over Wild Type Phages.</title>
        <authorList>
            <person name="Saez Moreno D."/>
            <person name="Visram Z."/>
            <person name="Mutti M."/>
            <person name="Restrepo-Cordoba M."/>
            <person name="Hartmann S."/>
            <person name="Kremers A.I."/>
            <person name="Tisakova L."/>
            <person name="Schertler S."/>
            <person name="Wittmann J."/>
            <person name="Kalali B."/>
            <person name="Monecke S."/>
            <person name="Ehricht R."/>
            <person name="Resch G."/>
            <person name="Corsini L."/>
        </authorList>
    </citation>
    <scope>NUCLEOTIDE SEQUENCE</scope>
</reference>
<dbReference type="Pfam" id="PF24023">
    <property type="entry name" value="DUF7335"/>
    <property type="match status" value="1"/>
</dbReference>
<proteinExistence type="predicted"/>
<evidence type="ECO:0000313" key="1">
    <source>
        <dbReference type="EMBL" id="QVD58634.1"/>
    </source>
</evidence>
<accession>A0A8E5NT35</accession>
<dbReference type="EMBL" id="MW546076">
    <property type="protein sequence ID" value="QVD58634.1"/>
    <property type="molecule type" value="Genomic_DNA"/>
</dbReference>
<organism evidence="1">
    <name type="scientific">Silviavirus remus</name>
    <dbReference type="NCBI Taxonomy" id="1857890"/>
    <lineage>
        <taxon>Viruses</taxon>
        <taxon>Duplodnaviria</taxon>
        <taxon>Heunggongvirae</taxon>
        <taxon>Uroviricota</taxon>
        <taxon>Caudoviricetes</taxon>
        <taxon>Herelleviridae</taxon>
        <taxon>Twortvirinae</taxon>
        <taxon>Silviavirus</taxon>
    </lineage>
</organism>